<dbReference type="Proteomes" id="UP001163321">
    <property type="component" value="Chromosome 8"/>
</dbReference>
<reference evidence="1 2" key="1">
    <citation type="journal article" date="2022" name="bioRxiv">
        <title>The genome of the oomycete Peronosclerospora sorghi, a cosmopolitan pathogen of maize and sorghum, is inflated with dispersed pseudogenes.</title>
        <authorList>
            <person name="Fletcher K."/>
            <person name="Martin F."/>
            <person name="Isakeit T."/>
            <person name="Cavanaugh K."/>
            <person name="Magill C."/>
            <person name="Michelmore R."/>
        </authorList>
    </citation>
    <scope>NUCLEOTIDE SEQUENCE [LARGE SCALE GENOMIC DNA]</scope>
    <source>
        <strain evidence="1">P6</strain>
    </source>
</reference>
<dbReference type="EMBL" id="CM047587">
    <property type="protein sequence ID" value="KAI9908442.1"/>
    <property type="molecule type" value="Genomic_DNA"/>
</dbReference>
<gene>
    <name evidence="1" type="ORF">PsorP6_016149</name>
</gene>
<protein>
    <submittedName>
        <fullName evidence="1">Uncharacterized protein</fullName>
    </submittedName>
</protein>
<evidence type="ECO:0000313" key="1">
    <source>
        <dbReference type="EMBL" id="KAI9908442.1"/>
    </source>
</evidence>
<organism evidence="1 2">
    <name type="scientific">Peronosclerospora sorghi</name>
    <dbReference type="NCBI Taxonomy" id="230839"/>
    <lineage>
        <taxon>Eukaryota</taxon>
        <taxon>Sar</taxon>
        <taxon>Stramenopiles</taxon>
        <taxon>Oomycota</taxon>
        <taxon>Peronosporomycetes</taxon>
        <taxon>Peronosporales</taxon>
        <taxon>Peronosporaceae</taxon>
        <taxon>Peronosclerospora</taxon>
    </lineage>
</organism>
<accession>A0ACC0VQG2</accession>
<proteinExistence type="predicted"/>
<evidence type="ECO:0000313" key="2">
    <source>
        <dbReference type="Proteomes" id="UP001163321"/>
    </source>
</evidence>
<keyword evidence="2" id="KW-1185">Reference proteome</keyword>
<name>A0ACC0VQG2_9STRA</name>
<comment type="caution">
    <text evidence="1">The sequence shown here is derived from an EMBL/GenBank/DDBJ whole genome shotgun (WGS) entry which is preliminary data.</text>
</comment>
<sequence>MIDPSKDKFAYFKDNIQTAEDKEDFDASQYYYHRDDFLSTKNLNATTAFGTTASPHLTLSAFHSMATGLGAALVETETGKLRCLSLPQGLMDQYATLAPMHSPYSSYSSGLMQGGGGPSPFVGSTSIGRLQGGAGAMSSSHELHRGNAGRTFQVPTDPKAPDLSEFPALSSRLGSLSLDTGLEGSVADRMRAQPSEFVIQKEDFPALSTFGSSSTSDKSPSRASTELKRHASFTASLADGLLSSQLEPPTSGTSLIGSRVGASGSSSMGKESTSGSGTYGAKAFDPFRAPRSSEHAPLEGETNKSKLDSSHEYGLLGMLHSIIRSGADARTNVAMGCDLTSLGLNLNAAEPLHPTFASPWAHEPNRTKEPPFTLPSCYYNHTPVLKTTHLSKFHLETLFYIFYAMPKDVLQAYAAQELYTREWRYHGDLKTWLKRASAAETALLPPPASGAGGADASGGAPASGGSMGAIGSAPGSPQFVYFDTTTWERRVLTGNVSAISAGLLSDEDIRVKFNASSS</sequence>